<proteinExistence type="predicted"/>
<organism evidence="6 7">
    <name type="scientific">Chryseobacterium suipulveris</name>
    <dbReference type="NCBI Taxonomy" id="2929800"/>
    <lineage>
        <taxon>Bacteria</taxon>
        <taxon>Pseudomonadati</taxon>
        <taxon>Bacteroidota</taxon>
        <taxon>Flavobacteriia</taxon>
        <taxon>Flavobacteriales</taxon>
        <taxon>Weeksellaceae</taxon>
        <taxon>Chryseobacterium group</taxon>
        <taxon>Chryseobacterium</taxon>
    </lineage>
</organism>
<dbReference type="SUPFAM" id="SSF52058">
    <property type="entry name" value="L domain-like"/>
    <property type="match status" value="1"/>
</dbReference>
<dbReference type="InterPro" id="IPR032675">
    <property type="entry name" value="LRR_dom_sf"/>
</dbReference>
<evidence type="ECO:0000313" key="6">
    <source>
        <dbReference type="EMBL" id="UOE41941.1"/>
    </source>
</evidence>
<protein>
    <submittedName>
        <fullName evidence="6">T9SS type A sorting domain-containing protein</fullName>
    </submittedName>
</protein>
<feature type="domain" description="DUF7619" evidence="5">
    <location>
        <begin position="448"/>
        <end position="574"/>
    </location>
</feature>
<accession>A0ABY4BVP5</accession>
<sequence>MQLDPLVTADVSAAVNLTTLHMTNNNISVLNIASNTKLKTLNLNTTSLHQLDLSNNPLLEYFAASYTMISSLDFTNNPKLISVIANNGEFDSMIFGNHPDLQSIKVNNNALTSVNLSSINSLTSLDISYNSLTELDASKNYILNNLLLTGNPLEYLNIKNGHNITQGPLNFINYQDTNIQVICANEDEIAGIVLLNLNYGYSGVVITSYCSFEPGGNNSFITGTVKYDDEADGCDAGDAGVKFTELKISDGTSSNYYYTDINGNFNNAVPQGNYTVTPTFSHQYYTVSPLSFSVNFPTDPNPFVQNICIAPVGNISDLKVTLIPWGQVTPGSYQCYDLYIENQGVNTLSGTMKLNYDGEHVNFHISNPVEDNFTLGEVTWTYANLKPFEKRLYRLGFSFNDEDSPYGSPLYPGDFVTFTVTAPVADDATPEDNTFTLVQEVFAGRLPMSTTCLQGNTVGAEYIGNDVHYQVGFENTSATSAQNIIIKNVIDASKFNVNSFVPLYSNYDYDVQVTNGNVVEFIFENINLPPNEEGFVSFKIKTLPTLQPGDTFQNRADVFLGFNQQAVATNTFTTSIIALNTEDQAITEKELTVYPNPTDDVLKLKTKHAIYSVEVFDLVGKLLMKVDTGKSIESIDVRNLTAGTYFIKTKTKQGVFTSKFIKK</sequence>
<keyword evidence="3" id="KW-0677">Repeat</keyword>
<name>A0ABY4BVP5_9FLAO</name>
<reference evidence="6 7" key="1">
    <citation type="submission" date="2022-03" db="EMBL/GenBank/DDBJ databases">
        <title>Chryseobacterium sp. isolated from particulate matters in swine house.</title>
        <authorList>
            <person name="Won M."/>
            <person name="Kim S.-J."/>
            <person name="Kwon S.-W."/>
        </authorList>
    </citation>
    <scope>NUCLEOTIDE SEQUENCE [LARGE SCALE GENOMIC DNA]</scope>
    <source>
        <strain evidence="6 7">SC2-2</strain>
    </source>
</reference>
<keyword evidence="7" id="KW-1185">Reference proteome</keyword>
<dbReference type="InterPro" id="IPR055353">
    <property type="entry name" value="DUF7619"/>
</dbReference>
<dbReference type="EMBL" id="CP094532">
    <property type="protein sequence ID" value="UOE41941.1"/>
    <property type="molecule type" value="Genomic_DNA"/>
</dbReference>
<evidence type="ECO:0000259" key="5">
    <source>
        <dbReference type="Pfam" id="PF24595"/>
    </source>
</evidence>
<gene>
    <name evidence="6" type="ORF">MTP09_04725</name>
</gene>
<keyword evidence="1" id="KW-0433">Leucine-rich repeat</keyword>
<dbReference type="Proteomes" id="UP000831460">
    <property type="component" value="Chromosome"/>
</dbReference>
<dbReference type="Gene3D" id="3.80.10.10">
    <property type="entry name" value="Ribonuclease Inhibitor"/>
    <property type="match status" value="1"/>
</dbReference>
<evidence type="ECO:0000256" key="3">
    <source>
        <dbReference type="ARBA" id="ARBA00022737"/>
    </source>
</evidence>
<dbReference type="NCBIfam" id="TIGR04183">
    <property type="entry name" value="Por_Secre_tail"/>
    <property type="match status" value="1"/>
</dbReference>
<evidence type="ECO:0000259" key="4">
    <source>
        <dbReference type="Pfam" id="PF18962"/>
    </source>
</evidence>
<keyword evidence="2" id="KW-0732">Signal</keyword>
<feature type="domain" description="Secretion system C-terminal sorting" evidence="4">
    <location>
        <begin position="593"/>
        <end position="661"/>
    </location>
</feature>
<dbReference type="PANTHER" id="PTHR24366">
    <property type="entry name" value="IG(IMMUNOGLOBULIN) AND LRR(LEUCINE RICH REPEAT) DOMAINS"/>
    <property type="match status" value="1"/>
</dbReference>
<dbReference type="RefSeq" id="WP_243550858.1">
    <property type="nucleotide sequence ID" value="NZ_CP094532.1"/>
</dbReference>
<dbReference type="Pfam" id="PF24595">
    <property type="entry name" value="DUF7619"/>
    <property type="match status" value="1"/>
</dbReference>
<evidence type="ECO:0000256" key="1">
    <source>
        <dbReference type="ARBA" id="ARBA00022614"/>
    </source>
</evidence>
<dbReference type="Pfam" id="PF18962">
    <property type="entry name" value="Por_Secre_tail"/>
    <property type="match status" value="1"/>
</dbReference>
<dbReference type="PANTHER" id="PTHR24366:SF96">
    <property type="entry name" value="LEUCINE RICH REPEAT CONTAINING 53"/>
    <property type="match status" value="1"/>
</dbReference>
<evidence type="ECO:0000313" key="7">
    <source>
        <dbReference type="Proteomes" id="UP000831460"/>
    </source>
</evidence>
<evidence type="ECO:0000256" key="2">
    <source>
        <dbReference type="ARBA" id="ARBA00022729"/>
    </source>
</evidence>
<dbReference type="InterPro" id="IPR026444">
    <property type="entry name" value="Secre_tail"/>
</dbReference>